<reference evidence="1 2" key="1">
    <citation type="submission" date="2016-05" db="EMBL/GenBank/DDBJ databases">
        <title>A degradative enzymes factory behind the ericoid mycorrhizal symbiosis.</title>
        <authorList>
            <consortium name="DOE Joint Genome Institute"/>
            <person name="Martino E."/>
            <person name="Morin E."/>
            <person name="Grelet G."/>
            <person name="Kuo A."/>
            <person name="Kohler A."/>
            <person name="Daghino S."/>
            <person name="Barry K."/>
            <person name="Choi C."/>
            <person name="Cichocki N."/>
            <person name="Clum A."/>
            <person name="Copeland A."/>
            <person name="Hainaut M."/>
            <person name="Haridas S."/>
            <person name="Labutti K."/>
            <person name="Lindquist E."/>
            <person name="Lipzen A."/>
            <person name="Khouja H.-R."/>
            <person name="Murat C."/>
            <person name="Ohm R."/>
            <person name="Olson A."/>
            <person name="Spatafora J."/>
            <person name="Veneault-Fourrey C."/>
            <person name="Henrissat B."/>
            <person name="Grigoriev I."/>
            <person name="Martin F."/>
            <person name="Perotto S."/>
        </authorList>
    </citation>
    <scope>NUCLEOTIDE SEQUENCE [LARGE SCALE GENOMIC DNA]</scope>
    <source>
        <strain evidence="1 2">UAMH 7357</strain>
    </source>
</reference>
<gene>
    <name evidence="1" type="ORF">NA56DRAFT_352325</name>
</gene>
<proteinExistence type="predicted"/>
<dbReference type="AlphaFoldDB" id="A0A2J6PMA9"/>
<name>A0A2J6PMA9_9HELO</name>
<dbReference type="Proteomes" id="UP000235672">
    <property type="component" value="Unassembled WGS sequence"/>
</dbReference>
<evidence type="ECO:0000313" key="1">
    <source>
        <dbReference type="EMBL" id="PMD15147.1"/>
    </source>
</evidence>
<organism evidence="1 2">
    <name type="scientific">Hyaloscypha hepaticicola</name>
    <dbReference type="NCBI Taxonomy" id="2082293"/>
    <lineage>
        <taxon>Eukaryota</taxon>
        <taxon>Fungi</taxon>
        <taxon>Dikarya</taxon>
        <taxon>Ascomycota</taxon>
        <taxon>Pezizomycotina</taxon>
        <taxon>Leotiomycetes</taxon>
        <taxon>Helotiales</taxon>
        <taxon>Hyaloscyphaceae</taxon>
        <taxon>Hyaloscypha</taxon>
    </lineage>
</organism>
<dbReference type="EMBL" id="KZ613515">
    <property type="protein sequence ID" value="PMD15147.1"/>
    <property type="molecule type" value="Genomic_DNA"/>
</dbReference>
<sequence length="160" mass="18307">MTSEYVVLVASGPAEKYPALRDRKAGEGLILLTPHILRDNLQGQFADHFLILQRTHLTPYNRATGRPPGFMCAPSFQQESLLLEEVAEPPWPCKRVWEISRRQQNTVAYEMTCSHIFQPVHRQFQAASQILRYNARIHLMNGSYQEAGWAGCAPYSVCYR</sequence>
<keyword evidence="2" id="KW-1185">Reference proteome</keyword>
<evidence type="ECO:0000313" key="2">
    <source>
        <dbReference type="Proteomes" id="UP000235672"/>
    </source>
</evidence>
<protein>
    <submittedName>
        <fullName evidence="1">Uncharacterized protein</fullName>
    </submittedName>
</protein>
<accession>A0A2J6PMA9</accession>